<dbReference type="GO" id="GO:0004190">
    <property type="term" value="F:aspartic-type endopeptidase activity"/>
    <property type="evidence" value="ECO:0007669"/>
    <property type="project" value="UniProtKB-UniRule"/>
</dbReference>
<evidence type="ECO:0000256" key="9">
    <source>
        <dbReference type="HAMAP-Rule" id="MF_00161"/>
    </source>
</evidence>
<organism evidence="12 13">
    <name type="scientific">Desulfovibrio gilichinskyi</name>
    <dbReference type="NCBI Taxonomy" id="1519643"/>
    <lineage>
        <taxon>Bacteria</taxon>
        <taxon>Pseudomonadati</taxon>
        <taxon>Thermodesulfobacteriota</taxon>
        <taxon>Desulfovibrionia</taxon>
        <taxon>Desulfovibrionales</taxon>
        <taxon>Desulfovibrionaceae</taxon>
        <taxon>Desulfovibrio</taxon>
    </lineage>
</organism>
<keyword evidence="8 9" id="KW-0472">Membrane</keyword>
<evidence type="ECO:0000313" key="12">
    <source>
        <dbReference type="EMBL" id="SME94352.1"/>
    </source>
</evidence>
<dbReference type="InterPro" id="IPR001872">
    <property type="entry name" value="Peptidase_A8"/>
</dbReference>
<dbReference type="EC" id="3.4.23.36" evidence="9"/>
<comment type="similarity">
    <text evidence="1 9 11">Belongs to the peptidase A8 family.</text>
</comment>
<keyword evidence="13" id="KW-1185">Reference proteome</keyword>
<reference evidence="13" key="1">
    <citation type="submission" date="2017-04" db="EMBL/GenBank/DDBJ databases">
        <authorList>
            <person name="Varghese N."/>
            <person name="Submissions S."/>
        </authorList>
    </citation>
    <scope>NUCLEOTIDE SEQUENCE [LARGE SCALE GENOMIC DNA]</scope>
    <source>
        <strain evidence="13">K3S</strain>
    </source>
</reference>
<evidence type="ECO:0000256" key="7">
    <source>
        <dbReference type="ARBA" id="ARBA00022989"/>
    </source>
</evidence>
<feature type="active site" evidence="9">
    <location>
        <position position="120"/>
    </location>
</feature>
<dbReference type="PANTHER" id="PTHR33695">
    <property type="entry name" value="LIPOPROTEIN SIGNAL PEPTIDASE"/>
    <property type="match status" value="1"/>
</dbReference>
<dbReference type="AlphaFoldDB" id="A0A1X7CDT6"/>
<dbReference type="PROSITE" id="PS00855">
    <property type="entry name" value="SPASE_II"/>
    <property type="match status" value="1"/>
</dbReference>
<evidence type="ECO:0000256" key="5">
    <source>
        <dbReference type="ARBA" id="ARBA00022750"/>
    </source>
</evidence>
<name>A0A1X7CDT6_9BACT</name>
<keyword evidence="3 9" id="KW-0645">Protease</keyword>
<feature type="transmembrane region" description="Helical" evidence="9">
    <location>
        <begin position="130"/>
        <end position="153"/>
    </location>
</feature>
<dbReference type="OrthoDB" id="9810259at2"/>
<feature type="transmembrane region" description="Helical" evidence="9">
    <location>
        <begin position="91"/>
        <end position="110"/>
    </location>
</feature>
<evidence type="ECO:0000256" key="11">
    <source>
        <dbReference type="RuleBase" id="RU004181"/>
    </source>
</evidence>
<dbReference type="RefSeq" id="WP_085098301.1">
    <property type="nucleotide sequence ID" value="NZ_FWZU01000001.1"/>
</dbReference>
<comment type="function">
    <text evidence="9 10">This protein specifically catalyzes the removal of signal peptides from prolipoproteins.</text>
</comment>
<dbReference type="HAMAP" id="MF_00161">
    <property type="entry name" value="LspA"/>
    <property type="match status" value="1"/>
</dbReference>
<comment type="pathway">
    <text evidence="9">Protein modification; lipoprotein biosynthesis (signal peptide cleavage).</text>
</comment>
<dbReference type="Pfam" id="PF01252">
    <property type="entry name" value="Peptidase_A8"/>
    <property type="match status" value="1"/>
</dbReference>
<feature type="active site" evidence="9">
    <location>
        <position position="138"/>
    </location>
</feature>
<keyword evidence="2 9" id="KW-1003">Cell membrane</keyword>
<dbReference type="PANTHER" id="PTHR33695:SF1">
    <property type="entry name" value="LIPOPROTEIN SIGNAL PEPTIDASE"/>
    <property type="match status" value="1"/>
</dbReference>
<evidence type="ECO:0000256" key="8">
    <source>
        <dbReference type="ARBA" id="ARBA00023136"/>
    </source>
</evidence>
<evidence type="ECO:0000256" key="6">
    <source>
        <dbReference type="ARBA" id="ARBA00022801"/>
    </source>
</evidence>
<comment type="catalytic activity">
    <reaction evidence="9 10">
        <text>Release of signal peptides from bacterial membrane prolipoproteins. Hydrolyzes -Xaa-Yaa-Zaa-|-(S,diacylglyceryl)Cys-, in which Xaa is hydrophobic (preferably Leu), and Yaa (Ala or Ser) and Zaa (Gly or Ala) have small, neutral side chains.</text>
        <dbReference type="EC" id="3.4.23.36"/>
    </reaction>
</comment>
<evidence type="ECO:0000256" key="1">
    <source>
        <dbReference type="ARBA" id="ARBA00006139"/>
    </source>
</evidence>
<evidence type="ECO:0000256" key="10">
    <source>
        <dbReference type="RuleBase" id="RU000594"/>
    </source>
</evidence>
<dbReference type="GO" id="GO:0005886">
    <property type="term" value="C:plasma membrane"/>
    <property type="evidence" value="ECO:0007669"/>
    <property type="project" value="UniProtKB-SubCell"/>
</dbReference>
<dbReference type="GO" id="GO:0006508">
    <property type="term" value="P:proteolysis"/>
    <property type="evidence" value="ECO:0007669"/>
    <property type="project" value="UniProtKB-KW"/>
</dbReference>
<gene>
    <name evidence="9" type="primary">lspA</name>
    <name evidence="12" type="ORF">SAMN06295933_0695</name>
</gene>
<sequence length="163" mass="17958">MKKYSLAGLIAAVIIILDQVTKVAVRNNLELWSSKTIIPDYFNLVYVVNKGAAFGFLNRSDINWQRTFFIIVTVVSLAAITMLLKSTKDKDYFQISGLGCILGGAVGNLIDRIIFGEVTDFLDIYAGTHHWPAFNVADIAICFGAIAMIISVYRNKSNASDTV</sequence>
<dbReference type="Proteomes" id="UP000192906">
    <property type="component" value="Unassembled WGS sequence"/>
</dbReference>
<keyword evidence="5 9" id="KW-0064">Aspartyl protease</keyword>
<comment type="caution">
    <text evidence="9">Lacks conserved residue(s) required for the propagation of feature annotation.</text>
</comment>
<evidence type="ECO:0000256" key="2">
    <source>
        <dbReference type="ARBA" id="ARBA00022475"/>
    </source>
</evidence>
<feature type="transmembrane region" description="Helical" evidence="9">
    <location>
        <begin position="64"/>
        <end position="84"/>
    </location>
</feature>
<dbReference type="NCBIfam" id="TIGR00077">
    <property type="entry name" value="lspA"/>
    <property type="match status" value="1"/>
</dbReference>
<dbReference type="UniPathway" id="UPA00665"/>
<keyword evidence="7 9" id="KW-1133">Transmembrane helix</keyword>
<keyword evidence="4 9" id="KW-0812">Transmembrane</keyword>
<evidence type="ECO:0000313" key="13">
    <source>
        <dbReference type="Proteomes" id="UP000192906"/>
    </source>
</evidence>
<accession>A0A1X7CDT6</accession>
<comment type="subcellular location">
    <subcellularLocation>
        <location evidence="9">Cell membrane</location>
        <topology evidence="9">Multi-pass membrane protein</topology>
    </subcellularLocation>
</comment>
<keyword evidence="6 9" id="KW-0378">Hydrolase</keyword>
<dbReference type="PRINTS" id="PR00781">
    <property type="entry name" value="LIPOSIGPTASE"/>
</dbReference>
<dbReference type="STRING" id="1519643.SAMN06295933_0695"/>
<dbReference type="EMBL" id="FWZU01000001">
    <property type="protein sequence ID" value="SME94352.1"/>
    <property type="molecule type" value="Genomic_DNA"/>
</dbReference>
<protein>
    <recommendedName>
        <fullName evidence="9">Lipoprotein signal peptidase</fullName>
        <ecNumber evidence="9">3.4.23.36</ecNumber>
    </recommendedName>
    <alternativeName>
        <fullName evidence="9">Prolipoprotein signal peptidase</fullName>
    </alternativeName>
    <alternativeName>
        <fullName evidence="9">Signal peptidase II</fullName>
        <shortName evidence="9">SPase II</shortName>
    </alternativeName>
</protein>
<evidence type="ECO:0000256" key="4">
    <source>
        <dbReference type="ARBA" id="ARBA00022692"/>
    </source>
</evidence>
<evidence type="ECO:0000256" key="3">
    <source>
        <dbReference type="ARBA" id="ARBA00022670"/>
    </source>
</evidence>
<proteinExistence type="inferred from homology"/>